<feature type="transmembrane region" description="Helical" evidence="1">
    <location>
        <begin position="36"/>
        <end position="54"/>
    </location>
</feature>
<evidence type="ECO:0000313" key="2">
    <source>
        <dbReference type="EMBL" id="RGS13568.1"/>
    </source>
</evidence>
<dbReference type="Proteomes" id="UP000283872">
    <property type="component" value="Unassembled WGS sequence"/>
</dbReference>
<keyword evidence="1" id="KW-0812">Transmembrane</keyword>
<feature type="transmembrane region" description="Helical" evidence="1">
    <location>
        <begin position="6"/>
        <end position="24"/>
    </location>
</feature>
<evidence type="ECO:0000313" key="3">
    <source>
        <dbReference type="Proteomes" id="UP000283872"/>
    </source>
</evidence>
<sequence length="508" mass="58889">MYNKKFFWGSVILGVMILLGAWFFQVFTDLEIASRLMAAILGVVITAIITQLLLQGQTDKEEHLRKNQQEWQEKQAKKSEEWRIAHDRSNTVFGEKLKIYQKFLDTLYNAVKDGELTESEKLELQYQTSLVAMHCEPENIQKLSGAVNQVITVVCEPSKKRSPNENALLKTLFDVVEALRKDLYAKDFKPFPNDVKEQTIGNFNAAYSKAKKGDEDEGKEAKQHLLVDLNVLSDVNHAMLNSSKIEGNSVSSENKAATVVDQRKYNTSLWEQAVERWTKARWIVASLESEECPLQITRNDGNPGMIDMGFYDNHYYIQARYEGDWNFSKCLKWDNGGRRQREMWWEYPPLAMDVPRGSFISRFKSSPELQQYIIKRVDYLMGVLQKEHRTIQWMNAVDERKDWNLFTWYWSTLACEYQNDEEGKVYMDTMPDENDKSKVIVQLGNRANNVEMLKKTLERIGCPEKIDKIDKVDCYVTLATINSLEPEMVGKELNEWIGKISGKNKSNN</sequence>
<protein>
    <submittedName>
        <fullName evidence="2">Uncharacterized protein</fullName>
    </submittedName>
</protein>
<keyword evidence="1" id="KW-1133">Transmembrane helix</keyword>
<organism evidence="2 3">
    <name type="scientific">Segatella copri</name>
    <dbReference type="NCBI Taxonomy" id="165179"/>
    <lineage>
        <taxon>Bacteria</taxon>
        <taxon>Pseudomonadati</taxon>
        <taxon>Bacteroidota</taxon>
        <taxon>Bacteroidia</taxon>
        <taxon>Bacteroidales</taxon>
        <taxon>Prevotellaceae</taxon>
        <taxon>Segatella</taxon>
    </lineage>
</organism>
<gene>
    <name evidence="2" type="ORF">DWY11_11255</name>
</gene>
<evidence type="ECO:0000256" key="1">
    <source>
        <dbReference type="SAM" id="Phobius"/>
    </source>
</evidence>
<dbReference type="EMBL" id="QRVA01000029">
    <property type="protein sequence ID" value="RGS13568.1"/>
    <property type="molecule type" value="Genomic_DNA"/>
</dbReference>
<dbReference type="AlphaFoldDB" id="A0A3E5DXA9"/>
<comment type="caution">
    <text evidence="2">The sequence shown here is derived from an EMBL/GenBank/DDBJ whole genome shotgun (WGS) entry which is preliminary data.</text>
</comment>
<name>A0A3E5DXA9_9BACT</name>
<accession>A0A3E5DXA9</accession>
<proteinExistence type="predicted"/>
<dbReference type="RefSeq" id="WP_117587534.1">
    <property type="nucleotide sequence ID" value="NZ_QRVA01000029.1"/>
</dbReference>
<reference evidence="2 3" key="1">
    <citation type="submission" date="2018-08" db="EMBL/GenBank/DDBJ databases">
        <title>A genome reference for cultivated species of the human gut microbiota.</title>
        <authorList>
            <person name="Zou Y."/>
            <person name="Xue W."/>
            <person name="Luo G."/>
        </authorList>
    </citation>
    <scope>NUCLEOTIDE SEQUENCE [LARGE SCALE GENOMIC DNA]</scope>
    <source>
        <strain evidence="2 3">AF24-12</strain>
    </source>
</reference>
<keyword evidence="1" id="KW-0472">Membrane</keyword>